<evidence type="ECO:0000313" key="2">
    <source>
        <dbReference type="Proteomes" id="UP000324222"/>
    </source>
</evidence>
<comment type="caution">
    <text evidence="1">The sequence shown here is derived from an EMBL/GenBank/DDBJ whole genome shotgun (WGS) entry which is preliminary data.</text>
</comment>
<dbReference type="Proteomes" id="UP000324222">
    <property type="component" value="Unassembled WGS sequence"/>
</dbReference>
<reference evidence="1 2" key="1">
    <citation type="submission" date="2019-05" db="EMBL/GenBank/DDBJ databases">
        <title>Another draft genome of Portunus trituberculatus and its Hox gene families provides insights of decapod evolution.</title>
        <authorList>
            <person name="Jeong J.-H."/>
            <person name="Song I."/>
            <person name="Kim S."/>
            <person name="Choi T."/>
            <person name="Kim D."/>
            <person name="Ryu S."/>
            <person name="Kim W."/>
        </authorList>
    </citation>
    <scope>NUCLEOTIDE SEQUENCE [LARGE SCALE GENOMIC DNA]</scope>
    <source>
        <tissue evidence="1">Muscle</tissue>
    </source>
</reference>
<evidence type="ECO:0000313" key="1">
    <source>
        <dbReference type="EMBL" id="MPC36867.1"/>
    </source>
</evidence>
<accession>A0A5B7EUH4</accession>
<protein>
    <submittedName>
        <fullName evidence="1">Uncharacterized protein</fullName>
    </submittedName>
</protein>
<dbReference type="AlphaFoldDB" id="A0A5B7EUH4"/>
<gene>
    <name evidence="1" type="ORF">E2C01_030334</name>
</gene>
<keyword evidence="2" id="KW-1185">Reference proteome</keyword>
<proteinExistence type="predicted"/>
<dbReference type="EMBL" id="VSRR010003624">
    <property type="protein sequence ID" value="MPC36867.1"/>
    <property type="molecule type" value="Genomic_DNA"/>
</dbReference>
<organism evidence="1 2">
    <name type="scientific">Portunus trituberculatus</name>
    <name type="common">Swimming crab</name>
    <name type="synonym">Neptunus trituberculatus</name>
    <dbReference type="NCBI Taxonomy" id="210409"/>
    <lineage>
        <taxon>Eukaryota</taxon>
        <taxon>Metazoa</taxon>
        <taxon>Ecdysozoa</taxon>
        <taxon>Arthropoda</taxon>
        <taxon>Crustacea</taxon>
        <taxon>Multicrustacea</taxon>
        <taxon>Malacostraca</taxon>
        <taxon>Eumalacostraca</taxon>
        <taxon>Eucarida</taxon>
        <taxon>Decapoda</taxon>
        <taxon>Pleocyemata</taxon>
        <taxon>Brachyura</taxon>
        <taxon>Eubrachyura</taxon>
        <taxon>Portunoidea</taxon>
        <taxon>Portunidae</taxon>
        <taxon>Portuninae</taxon>
        <taxon>Portunus</taxon>
    </lineage>
</organism>
<name>A0A5B7EUH4_PORTR</name>
<sequence>MDQKGRVCKLRMLKDRWNFNSMKVCPTSRSNGIILKNSMKLACVKMKITNHEQAECRHSSSMKER</sequence>